<accession>R2R6D6</accession>
<keyword evidence="7" id="KW-1185">Reference proteome</keyword>
<dbReference type="InterPro" id="IPR013783">
    <property type="entry name" value="Ig-like_fold"/>
</dbReference>
<feature type="domain" description="Bacterial Ig" evidence="3">
    <location>
        <begin position="760"/>
        <end position="825"/>
    </location>
</feature>
<dbReference type="Proteomes" id="UP000013783">
    <property type="component" value="Unassembled WGS sequence"/>
</dbReference>
<evidence type="ECO:0000256" key="1">
    <source>
        <dbReference type="SAM" id="MobiDB-lite"/>
    </source>
</evidence>
<reference evidence="4 6" key="1">
    <citation type="submission" date="2013-02" db="EMBL/GenBank/DDBJ databases">
        <title>The Genome Sequence of Enterococcus malodoratus ATCC_43197.</title>
        <authorList>
            <consortium name="The Broad Institute Genome Sequencing Platform"/>
            <consortium name="The Broad Institute Genome Sequencing Center for Infectious Disease"/>
            <person name="Earl A.M."/>
            <person name="Gilmore M.S."/>
            <person name="Lebreton F."/>
            <person name="Walker B."/>
            <person name="Young S.K."/>
            <person name="Zeng Q."/>
            <person name="Gargeya S."/>
            <person name="Fitzgerald M."/>
            <person name="Haas B."/>
            <person name="Abouelleil A."/>
            <person name="Alvarado L."/>
            <person name="Arachchi H.M."/>
            <person name="Berlin A.M."/>
            <person name="Chapman S.B."/>
            <person name="Dewar J."/>
            <person name="Goldberg J."/>
            <person name="Griggs A."/>
            <person name="Gujja S."/>
            <person name="Hansen M."/>
            <person name="Howarth C."/>
            <person name="Imamovic A."/>
            <person name="Larimer J."/>
            <person name="McCowan C."/>
            <person name="Murphy C."/>
            <person name="Neiman D."/>
            <person name="Pearson M."/>
            <person name="Priest M."/>
            <person name="Roberts A."/>
            <person name="Saif S."/>
            <person name="Shea T."/>
            <person name="Sisk P."/>
            <person name="Sykes S."/>
            <person name="Wortman J."/>
            <person name="Nusbaum C."/>
            <person name="Birren B."/>
        </authorList>
    </citation>
    <scope>NUCLEOTIDE SEQUENCE [LARGE SCALE GENOMIC DNA]</scope>
    <source>
        <strain evidence="4 6">ATCC 43197</strain>
    </source>
</reference>
<dbReference type="RefSeq" id="WP_010743239.1">
    <property type="nucleotide sequence ID" value="NZ_KB946253.1"/>
</dbReference>
<feature type="compositionally biased region" description="Polar residues" evidence="1">
    <location>
        <begin position="27"/>
        <end position="38"/>
    </location>
</feature>
<comment type="caution">
    <text evidence="4">The sequence shown here is derived from an EMBL/GenBank/DDBJ whole genome shotgun (WGS) entry which is preliminary data.</text>
</comment>
<dbReference type="Gene3D" id="2.60.40.10">
    <property type="entry name" value="Immunoglobulins"/>
    <property type="match status" value="1"/>
</dbReference>
<sequence length="997" mass="105826">MFSKIASIVLSASLLLSIPVLAAADVNQSDSTETQIEKTSGTESSEPTPPLTTDSSSTVSTSSSESLPSKENLELVEAEPTDSTTSDQPAGTTDSNEENDPVTPRIQDLAKSTKAAESVDTWAELKTAVQNKNITAITVTTDLTASSTGPKVDHGVAVDFGNHQLDIKGYDFDIKDTGALTLKDLKFTGTGVGNLAEGEGKLTLMGTVSSGPGNHAGIADMNTGTVVFDGVVLTYDRDTAIAGGVIAKFFTITNQSQVTSTAIRFYENQVAASDGSQIIIEKGSIVKTNSDKGSISGQVWKVERQTDFWIRDEGTKLLMEGNIAYTGEDGGLFIFNAANSTMNVSDGAYFESHSQKAPALLLQSKGGSFNVKNKGKIKLISDGQSNTLGATLRFRLDGDMTFNVEDHSSIEVNKTAGNAPAIRMYGGNNKINVSGGSDFIVTNQGDGSPNDPGVDAGNQGILYTAGANNEFNLKDENSSVLIDAKNGAAIDSKTYSMNIVADPGTYFVTRGATNTAGRGTFNAGALNFTMNQVKYFDFANRRSGGGRIIESSASSKFESNKADLAVWNAGSDLNGTPTRQWFTVDYKLSGTDLANLDSSSSATMSSEFGKLTNYSRMMANNQAAVIEDLRVPTNADKYIYAHASVPEAKGEIRDAYDNEVLLKIGIYDTTGKEVGQVQGTSVGSAMSVYGDPARAGMFKIDSSDKDFLKAGYTMKVLEAWSGQYEGKWIHQSRPEDIKTDSVLTYDVTPTKPAKLVGNATTIAPGTKELQGTGESNTDVSLTLNGKETGLTAKTDSSGKFTLTLPDNLKKNDVLQIFLRDHAGKAEISNPPAINNAVGNIEPAEELTFHDADFLAALKVKVAGSLEFTAPSAIDFGMNEITTSTQTLTPKITGSLEVSDTRGATAGDWQLLLSEKTGLTSADNDLSGLLVYTNQGGKVSIGSTPALVEKSDKDSRSQVISDNWNKEYGLHLVVPVEKQLKGDYNGTLNWTLQDVPGN</sequence>
<evidence type="ECO:0000313" key="6">
    <source>
        <dbReference type="Proteomes" id="UP000013783"/>
    </source>
</evidence>
<name>R2R6D6_9ENTE</name>
<organism evidence="4 6">
    <name type="scientific">Enterococcus malodoratus ATCC 43197</name>
    <dbReference type="NCBI Taxonomy" id="1158601"/>
    <lineage>
        <taxon>Bacteria</taxon>
        <taxon>Bacillati</taxon>
        <taxon>Bacillota</taxon>
        <taxon>Bacilli</taxon>
        <taxon>Lactobacillales</taxon>
        <taxon>Enterococcaceae</taxon>
        <taxon>Enterococcus</taxon>
    </lineage>
</organism>
<keyword evidence="2" id="KW-0732">Signal</keyword>
<dbReference type="STRING" id="71451.RV07_GL000720"/>
<evidence type="ECO:0000256" key="2">
    <source>
        <dbReference type="SAM" id="SignalP"/>
    </source>
</evidence>
<protein>
    <recommendedName>
        <fullName evidence="3">Bacterial Ig domain-containing protein</fullName>
    </recommendedName>
</protein>
<proteinExistence type="predicted"/>
<feature type="compositionally biased region" description="Polar residues" evidence="1">
    <location>
        <begin position="81"/>
        <end position="94"/>
    </location>
</feature>
<dbReference type="AlphaFoldDB" id="R2R6D6"/>
<feature type="signal peptide" evidence="2">
    <location>
        <begin position="1"/>
        <end position="22"/>
    </location>
</feature>
<dbReference type="InterPro" id="IPR041498">
    <property type="entry name" value="Big_6"/>
</dbReference>
<dbReference type="eggNOG" id="ENOG502ZETK">
    <property type="taxonomic scope" value="Bacteria"/>
</dbReference>
<dbReference type="Proteomes" id="UP000014148">
    <property type="component" value="Unassembled WGS sequence"/>
</dbReference>
<reference evidence="5 7" key="2">
    <citation type="submission" date="2013-03" db="EMBL/GenBank/DDBJ databases">
        <title>The Genome Sequence of Enterococcus malodoratus ATCC_43197 (PacBio/Illumina hybrid assembly).</title>
        <authorList>
            <consortium name="The Broad Institute Genomics Platform"/>
            <consortium name="The Broad Institute Genome Sequencing Center for Infectious Disease"/>
            <person name="Earl A."/>
            <person name="Russ C."/>
            <person name="Gilmore M."/>
            <person name="Surin D."/>
            <person name="Walker B."/>
            <person name="Young S."/>
            <person name="Zeng Q."/>
            <person name="Gargeya S."/>
            <person name="Fitzgerald M."/>
            <person name="Haas B."/>
            <person name="Abouelleil A."/>
            <person name="Allen A.W."/>
            <person name="Alvarado L."/>
            <person name="Arachchi H.M."/>
            <person name="Berlin A.M."/>
            <person name="Chapman S.B."/>
            <person name="Gainer-Dewar J."/>
            <person name="Goldberg J."/>
            <person name="Griggs A."/>
            <person name="Gujja S."/>
            <person name="Hansen M."/>
            <person name="Howarth C."/>
            <person name="Imamovic A."/>
            <person name="Ireland A."/>
            <person name="Larimer J."/>
            <person name="McCowan C."/>
            <person name="Murphy C."/>
            <person name="Pearson M."/>
            <person name="Poon T.W."/>
            <person name="Priest M."/>
            <person name="Roberts A."/>
            <person name="Saif S."/>
            <person name="Shea T."/>
            <person name="Sisk P."/>
            <person name="Sykes S."/>
            <person name="Wortman J."/>
            <person name="Nusbaum C."/>
            <person name="Birren B."/>
        </authorList>
    </citation>
    <scope>NUCLEOTIDE SEQUENCE [LARGE SCALE GENOMIC DNA]</scope>
    <source>
        <strain evidence="5 7">ATCC 43197</strain>
    </source>
</reference>
<evidence type="ECO:0000313" key="7">
    <source>
        <dbReference type="Proteomes" id="UP000014148"/>
    </source>
</evidence>
<dbReference type="EMBL" id="AJAK01000032">
    <property type="protein sequence ID" value="EOH71519.1"/>
    <property type="molecule type" value="Genomic_DNA"/>
</dbReference>
<evidence type="ECO:0000259" key="3">
    <source>
        <dbReference type="Pfam" id="PF17936"/>
    </source>
</evidence>
<dbReference type="Pfam" id="PF20585">
    <property type="entry name" value="Pectate_lyase_5"/>
    <property type="match status" value="1"/>
</dbReference>
<dbReference type="PATRIC" id="fig|1158601.3.peg.4436"/>
<feature type="chain" id="PRO_5039690464" description="Bacterial Ig domain-containing protein" evidence="2">
    <location>
        <begin position="23"/>
        <end position="997"/>
    </location>
</feature>
<gene>
    <name evidence="5" type="ORF">I585_01260</name>
    <name evidence="4" type="ORF">UAI_04473</name>
</gene>
<evidence type="ECO:0000313" key="5">
    <source>
        <dbReference type="EMBL" id="EOT69791.1"/>
    </source>
</evidence>
<dbReference type="InterPro" id="IPR046776">
    <property type="entry name" value="Pectate_lyase_5"/>
</dbReference>
<feature type="region of interest" description="Disordered" evidence="1">
    <location>
        <begin position="27"/>
        <end position="103"/>
    </location>
</feature>
<dbReference type="Pfam" id="PF17936">
    <property type="entry name" value="Big_6"/>
    <property type="match status" value="1"/>
</dbReference>
<dbReference type="OrthoDB" id="2176356at2"/>
<evidence type="ECO:0000313" key="4">
    <source>
        <dbReference type="EMBL" id="EOH71519.1"/>
    </source>
</evidence>
<dbReference type="EMBL" id="ASWA01000002">
    <property type="protein sequence ID" value="EOT69791.1"/>
    <property type="molecule type" value="Genomic_DNA"/>
</dbReference>
<feature type="compositionally biased region" description="Low complexity" evidence="1">
    <location>
        <begin position="39"/>
        <end position="70"/>
    </location>
</feature>